<name>A0A9X0R3F5_9PROT</name>
<reference evidence="3" key="1">
    <citation type="submission" date="2020-08" db="EMBL/GenBank/DDBJ databases">
        <authorList>
            <person name="Hu Y."/>
            <person name="Nguyen S.V."/>
            <person name="Li F."/>
            <person name="Fanning S."/>
        </authorList>
    </citation>
    <scope>NUCLEOTIDE SEQUENCE</scope>
    <source>
        <strain evidence="3">SYSU D8009</strain>
    </source>
</reference>
<dbReference type="Pfam" id="PF13436">
    <property type="entry name" value="Gly-zipper_OmpA"/>
    <property type="match status" value="1"/>
</dbReference>
<dbReference type="EMBL" id="JACOMF010000077">
    <property type="protein sequence ID" value="MBC4018754.1"/>
    <property type="molecule type" value="Genomic_DNA"/>
</dbReference>
<accession>A0A9X0R3F5</accession>
<evidence type="ECO:0000313" key="4">
    <source>
        <dbReference type="Proteomes" id="UP000600101"/>
    </source>
</evidence>
<dbReference type="RefSeq" id="WP_186773496.1">
    <property type="nucleotide sequence ID" value="NZ_JACOMF010000077.1"/>
</dbReference>
<evidence type="ECO:0000313" key="3">
    <source>
        <dbReference type="EMBL" id="MBC4018754.1"/>
    </source>
</evidence>
<proteinExistence type="predicted"/>
<feature type="signal peptide" evidence="1">
    <location>
        <begin position="1"/>
        <end position="18"/>
    </location>
</feature>
<evidence type="ECO:0000256" key="1">
    <source>
        <dbReference type="SAM" id="SignalP"/>
    </source>
</evidence>
<evidence type="ECO:0000259" key="2">
    <source>
        <dbReference type="Pfam" id="PF13436"/>
    </source>
</evidence>
<feature type="domain" description="Glycine-zipper-containing OmpA-like membrane" evidence="2">
    <location>
        <begin position="71"/>
        <end position="114"/>
    </location>
</feature>
<keyword evidence="1" id="KW-0732">Signal</keyword>
<sequence>MTRSRTALALLIPLGLGACTVAPPTGPLVLATPPAGKDLGAFRNEDAQCRNYASAQIGYGSPAEAANRSAVGSAAIGTALGAAAGALLGSAGGAMGTGAAIGAGTGLLAGSAVGAGNAGASGRSLQQHYDTAYAQCMASLGNQLQPPVGYGGGYGYGGYYAPAYGYPAYPYYAPHPPVGVSIGMYGGYGYGRGYRRW</sequence>
<dbReference type="Proteomes" id="UP000600101">
    <property type="component" value="Unassembled WGS sequence"/>
</dbReference>
<dbReference type="AlphaFoldDB" id="A0A9X0R3F5"/>
<keyword evidence="4" id="KW-1185">Reference proteome</keyword>
<comment type="caution">
    <text evidence="3">The sequence shown here is derived from an EMBL/GenBank/DDBJ whole genome shotgun (WGS) entry which is preliminary data.</text>
</comment>
<dbReference type="InterPro" id="IPR025693">
    <property type="entry name" value="Gly-zipper_OmpA-like_dom"/>
</dbReference>
<gene>
    <name evidence="3" type="ORF">H7965_26195</name>
</gene>
<feature type="chain" id="PRO_5040816252" evidence="1">
    <location>
        <begin position="19"/>
        <end position="197"/>
    </location>
</feature>
<dbReference type="PROSITE" id="PS51257">
    <property type="entry name" value="PROKAR_LIPOPROTEIN"/>
    <property type="match status" value="1"/>
</dbReference>
<protein>
    <submittedName>
        <fullName evidence="3">Glycine zipper family protein</fullName>
    </submittedName>
</protein>
<organism evidence="3 4">
    <name type="scientific">Siccirubricoccus deserti</name>
    <dbReference type="NCBI Taxonomy" id="2013562"/>
    <lineage>
        <taxon>Bacteria</taxon>
        <taxon>Pseudomonadati</taxon>
        <taxon>Pseudomonadota</taxon>
        <taxon>Alphaproteobacteria</taxon>
        <taxon>Acetobacterales</taxon>
        <taxon>Roseomonadaceae</taxon>
        <taxon>Siccirubricoccus</taxon>
    </lineage>
</organism>